<gene>
    <name evidence="1" type="ORF">C2869_06960</name>
</gene>
<keyword evidence="2" id="KW-1185">Reference proteome</keyword>
<accession>A0A2S0VQ30</accession>
<organism evidence="1 2">
    <name type="scientific">Saccharobesus litoralis</name>
    <dbReference type="NCBI Taxonomy" id="2172099"/>
    <lineage>
        <taxon>Bacteria</taxon>
        <taxon>Pseudomonadati</taxon>
        <taxon>Pseudomonadota</taxon>
        <taxon>Gammaproteobacteria</taxon>
        <taxon>Alteromonadales</taxon>
        <taxon>Alteromonadaceae</taxon>
        <taxon>Saccharobesus</taxon>
    </lineage>
</organism>
<evidence type="ECO:0000313" key="2">
    <source>
        <dbReference type="Proteomes" id="UP000244441"/>
    </source>
</evidence>
<dbReference type="AlphaFoldDB" id="A0A2S0VQ30"/>
<proteinExistence type="predicted"/>
<name>A0A2S0VQ30_9ALTE</name>
<dbReference type="RefSeq" id="WP_108602262.1">
    <property type="nucleotide sequence ID" value="NZ_CP026604.1"/>
</dbReference>
<dbReference type="EMBL" id="CP026604">
    <property type="protein sequence ID" value="AWB66190.1"/>
    <property type="molecule type" value="Genomic_DNA"/>
</dbReference>
<dbReference type="KEGG" id="cate:C2869_06960"/>
<protein>
    <submittedName>
        <fullName evidence="1">Uncharacterized protein</fullName>
    </submittedName>
</protein>
<sequence>MNARELARANLKKALAEKSPEELMAIFESAEDTGGPCVDSFTDNLKKHYNKGYASVSKSFIVDVCATRVGKSNVKANKIQGNSQVMDDFCCNTEWLEEAA</sequence>
<dbReference type="Proteomes" id="UP000244441">
    <property type="component" value="Chromosome"/>
</dbReference>
<evidence type="ECO:0000313" key="1">
    <source>
        <dbReference type="EMBL" id="AWB66190.1"/>
    </source>
</evidence>
<reference evidence="1 2" key="1">
    <citation type="submission" date="2018-01" db="EMBL/GenBank/DDBJ databases">
        <title>Genome sequence of a Cantenovulum-like bacteria.</title>
        <authorList>
            <person name="Tan W.R."/>
            <person name="Lau N.-S."/>
            <person name="Go F."/>
            <person name="Amirul A.-A.A."/>
        </authorList>
    </citation>
    <scope>NUCLEOTIDE SEQUENCE [LARGE SCALE GENOMIC DNA]</scope>
    <source>
        <strain evidence="1 2">CCB-QB4</strain>
    </source>
</reference>